<dbReference type="Proteomes" id="UP000278807">
    <property type="component" value="Unassembled WGS sequence"/>
</dbReference>
<evidence type="ECO:0000313" key="4">
    <source>
        <dbReference type="WBParaSite" id="HNAJ_0000980601-mRNA-1"/>
    </source>
</evidence>
<name>A0A0R3TQI2_RODNA</name>
<proteinExistence type="predicted"/>
<dbReference type="WBParaSite" id="HNAJ_0000980601-mRNA-1">
    <property type="protein sequence ID" value="HNAJ_0000980601-mRNA-1"/>
    <property type="gene ID" value="HNAJ_0000980601"/>
</dbReference>
<protein>
    <submittedName>
        <fullName evidence="2 4">Uncharacterized protein</fullName>
    </submittedName>
</protein>
<dbReference type="EMBL" id="UZAE01012753">
    <property type="protein sequence ID" value="VDO06473.1"/>
    <property type="molecule type" value="Genomic_DNA"/>
</dbReference>
<gene>
    <name evidence="2" type="ORF">HNAJ_LOCUS9801</name>
</gene>
<dbReference type="OrthoDB" id="10349793at2759"/>
<organism evidence="4">
    <name type="scientific">Rodentolepis nana</name>
    <name type="common">Dwarf tapeworm</name>
    <name type="synonym">Hymenolepis nana</name>
    <dbReference type="NCBI Taxonomy" id="102285"/>
    <lineage>
        <taxon>Eukaryota</taxon>
        <taxon>Metazoa</taxon>
        <taxon>Spiralia</taxon>
        <taxon>Lophotrochozoa</taxon>
        <taxon>Platyhelminthes</taxon>
        <taxon>Cestoda</taxon>
        <taxon>Eucestoda</taxon>
        <taxon>Cyclophyllidea</taxon>
        <taxon>Hymenolepididae</taxon>
        <taxon>Rodentolepis</taxon>
    </lineage>
</organism>
<keyword evidence="3" id="KW-1185">Reference proteome</keyword>
<evidence type="ECO:0000256" key="1">
    <source>
        <dbReference type="SAM" id="MobiDB-lite"/>
    </source>
</evidence>
<evidence type="ECO:0000313" key="3">
    <source>
        <dbReference type="Proteomes" id="UP000278807"/>
    </source>
</evidence>
<feature type="region of interest" description="Disordered" evidence="1">
    <location>
        <begin position="1"/>
        <end position="22"/>
    </location>
</feature>
<feature type="compositionally biased region" description="Polar residues" evidence="1">
    <location>
        <begin position="1"/>
        <end position="10"/>
    </location>
</feature>
<dbReference type="AlphaFoldDB" id="A0A0R3TQI2"/>
<reference evidence="4" key="1">
    <citation type="submission" date="2017-02" db="UniProtKB">
        <authorList>
            <consortium name="WormBaseParasite"/>
        </authorList>
    </citation>
    <scope>IDENTIFICATION</scope>
</reference>
<sequence length="178" mass="20158">MDQVATTVPSGHTEKHLHNSSKRGVNKFLKQIRNLNWVKRLQISKSESKKDLDNSRVAIENPNALYEFEESELSGRIIPIFGSESDYRPLCLPANNDEASSLVNRVRIIDSRQLTTFPTITSNCDQDTSPLSLTFGSSRPNQQSLRGDSNLSFTNGGSFREFLFSDMVYSKIFQYCLQ</sequence>
<accession>A0A0R3TQI2</accession>
<reference evidence="2 3" key="2">
    <citation type="submission" date="2018-11" db="EMBL/GenBank/DDBJ databases">
        <authorList>
            <consortium name="Pathogen Informatics"/>
        </authorList>
    </citation>
    <scope>NUCLEOTIDE SEQUENCE [LARGE SCALE GENOMIC DNA]</scope>
</reference>
<evidence type="ECO:0000313" key="2">
    <source>
        <dbReference type="EMBL" id="VDO06473.1"/>
    </source>
</evidence>